<comment type="catalytic activity">
    <reaction evidence="1">
        <text>peroxynitrite = nitrate</text>
        <dbReference type="Rhea" id="RHEA:63116"/>
        <dbReference type="ChEBI" id="CHEBI:17632"/>
        <dbReference type="ChEBI" id="CHEBI:25941"/>
    </reaction>
    <physiologicalReaction direction="left-to-right" evidence="1">
        <dbReference type="Rhea" id="RHEA:63117"/>
    </physiologicalReaction>
</comment>
<proteinExistence type="predicted"/>
<comment type="caution">
    <text evidence="3">The sequence shown here is derived from an EMBL/GenBank/DDBJ whole genome shotgun (WGS) entry which is preliminary data.</text>
</comment>
<evidence type="ECO:0000259" key="2">
    <source>
        <dbReference type="Pfam" id="PF08768"/>
    </source>
</evidence>
<dbReference type="Gene3D" id="2.40.128.20">
    <property type="match status" value="1"/>
</dbReference>
<gene>
    <name evidence="3" type="ORF">CHS0354_032876</name>
</gene>
<dbReference type="AlphaFoldDB" id="A0AAE0W5G6"/>
<organism evidence="3 4">
    <name type="scientific">Potamilus streckersoni</name>
    <dbReference type="NCBI Taxonomy" id="2493646"/>
    <lineage>
        <taxon>Eukaryota</taxon>
        <taxon>Metazoa</taxon>
        <taxon>Spiralia</taxon>
        <taxon>Lophotrochozoa</taxon>
        <taxon>Mollusca</taxon>
        <taxon>Bivalvia</taxon>
        <taxon>Autobranchia</taxon>
        <taxon>Heteroconchia</taxon>
        <taxon>Palaeoheterodonta</taxon>
        <taxon>Unionida</taxon>
        <taxon>Unionoidea</taxon>
        <taxon>Unionidae</taxon>
        <taxon>Ambleminae</taxon>
        <taxon>Lampsilini</taxon>
        <taxon>Potamilus</taxon>
    </lineage>
</organism>
<reference evidence="3" key="1">
    <citation type="journal article" date="2021" name="Genome Biol. Evol.">
        <title>A High-Quality Reference Genome for a Parasitic Bivalve with Doubly Uniparental Inheritance (Bivalvia: Unionida).</title>
        <authorList>
            <person name="Smith C.H."/>
        </authorList>
    </citation>
    <scope>NUCLEOTIDE SEQUENCE</scope>
    <source>
        <strain evidence="3">CHS0354</strain>
    </source>
</reference>
<evidence type="ECO:0000313" key="3">
    <source>
        <dbReference type="EMBL" id="KAK3602236.1"/>
    </source>
</evidence>
<dbReference type="PANTHER" id="PTHR15854:SF4">
    <property type="entry name" value="PEROXYNITRITE ISOMERASE THAP4"/>
    <property type="match status" value="1"/>
</dbReference>
<keyword evidence="4" id="KW-1185">Reference proteome</keyword>
<reference evidence="3" key="3">
    <citation type="submission" date="2023-05" db="EMBL/GenBank/DDBJ databases">
        <authorList>
            <person name="Smith C.H."/>
        </authorList>
    </citation>
    <scope>NUCLEOTIDE SEQUENCE</scope>
    <source>
        <strain evidence="3">CHS0354</strain>
        <tissue evidence="3">Mantle</tissue>
    </source>
</reference>
<feature type="domain" description="THAP4-like heme-binding" evidence="2">
    <location>
        <begin position="37"/>
        <end position="187"/>
    </location>
</feature>
<dbReference type="SUPFAM" id="SSF50814">
    <property type="entry name" value="Lipocalins"/>
    <property type="match status" value="1"/>
</dbReference>
<dbReference type="CDD" id="cd07828">
    <property type="entry name" value="lipocalin_heme-bd-THAP4-like"/>
    <property type="match status" value="1"/>
</dbReference>
<dbReference type="InterPro" id="IPR012674">
    <property type="entry name" value="Calycin"/>
</dbReference>
<reference evidence="3" key="2">
    <citation type="journal article" date="2021" name="Genome Biol. Evol.">
        <title>Developing a high-quality reference genome for a parasitic bivalve with doubly uniparental inheritance (Bivalvia: Unionida).</title>
        <authorList>
            <person name="Smith C.H."/>
        </authorList>
    </citation>
    <scope>NUCLEOTIDE SEQUENCE</scope>
    <source>
        <strain evidence="3">CHS0354</strain>
        <tissue evidence="3">Mantle</tissue>
    </source>
</reference>
<accession>A0AAE0W5G6</accession>
<evidence type="ECO:0000256" key="1">
    <source>
        <dbReference type="ARBA" id="ARBA00036993"/>
    </source>
</evidence>
<dbReference type="Pfam" id="PF08768">
    <property type="entry name" value="THAP4_heme-bd"/>
    <property type="match status" value="1"/>
</dbReference>
<sequence length="189" mass="21612">MLCRGVRILSLHSVRGRNLLYQRKKMTSGEAPLHDLIKPLGWLLGTWRSEEGFGHYPTIKDFKYGEELQFFQVGQPNIQFSFYAWHADTKKPMHREIGFIRIKPGTNQVALIGAQNTGLAEVEEGHVEGQEMKTETQTLARLSFGTPPAIRKISRIFKRNGDVLEQVLSMETENTPMTTHLKISYQKVN</sequence>
<dbReference type="GO" id="GO:0008289">
    <property type="term" value="F:lipid binding"/>
    <property type="evidence" value="ECO:0007669"/>
    <property type="project" value="UniProtKB-KW"/>
</dbReference>
<evidence type="ECO:0000313" key="4">
    <source>
        <dbReference type="Proteomes" id="UP001195483"/>
    </source>
</evidence>
<protein>
    <recommendedName>
        <fullName evidence="2">THAP4-like heme-binding domain-containing protein</fullName>
    </recommendedName>
</protein>
<dbReference type="InterPro" id="IPR014878">
    <property type="entry name" value="THAP4-like_heme-bd"/>
</dbReference>
<dbReference type="PANTHER" id="PTHR15854">
    <property type="entry name" value="THAP4 PROTEIN"/>
    <property type="match status" value="1"/>
</dbReference>
<dbReference type="EMBL" id="JAEAOA010001936">
    <property type="protein sequence ID" value="KAK3602236.1"/>
    <property type="molecule type" value="Genomic_DNA"/>
</dbReference>
<dbReference type="InterPro" id="IPR045165">
    <property type="entry name" value="Nitrobindin"/>
</dbReference>
<dbReference type="Proteomes" id="UP001195483">
    <property type="component" value="Unassembled WGS sequence"/>
</dbReference>
<name>A0AAE0W5G6_9BIVA</name>